<dbReference type="Pfam" id="PF25036">
    <property type="entry name" value="VPS13_VAB"/>
    <property type="match status" value="1"/>
</dbReference>
<proteinExistence type="predicted"/>
<evidence type="ECO:0000259" key="2">
    <source>
        <dbReference type="Pfam" id="PF25036"/>
    </source>
</evidence>
<feature type="domain" description="Vacuolar protein sorting-associated protein 13 VPS13 adaptor binding" evidence="2">
    <location>
        <begin position="2069"/>
        <end position="2511"/>
    </location>
</feature>
<dbReference type="InterPro" id="IPR026847">
    <property type="entry name" value="VPS13"/>
</dbReference>
<reference evidence="3 4" key="1">
    <citation type="submission" date="2021-07" db="EMBL/GenBank/DDBJ databases">
        <title>The Aristolochia fimbriata genome: insights into angiosperm evolution, floral development and chemical biosynthesis.</title>
        <authorList>
            <person name="Jiao Y."/>
        </authorList>
    </citation>
    <scope>NUCLEOTIDE SEQUENCE [LARGE SCALE GENOMIC DNA]</scope>
    <source>
        <strain evidence="3">IBCAS-2021</strain>
        <tissue evidence="3">Leaf</tissue>
    </source>
</reference>
<organism evidence="3 4">
    <name type="scientific">Aristolochia fimbriata</name>
    <name type="common">White veined hardy Dutchman's pipe vine</name>
    <dbReference type="NCBI Taxonomy" id="158543"/>
    <lineage>
        <taxon>Eukaryota</taxon>
        <taxon>Viridiplantae</taxon>
        <taxon>Streptophyta</taxon>
        <taxon>Embryophyta</taxon>
        <taxon>Tracheophyta</taxon>
        <taxon>Spermatophyta</taxon>
        <taxon>Magnoliopsida</taxon>
        <taxon>Magnoliidae</taxon>
        <taxon>Piperales</taxon>
        <taxon>Aristolochiaceae</taxon>
        <taxon>Aristolochia</taxon>
    </lineage>
</organism>
<dbReference type="InterPro" id="IPR009543">
    <property type="entry name" value="VPS13_VAB"/>
</dbReference>
<dbReference type="EMBL" id="JAINDJ010000008">
    <property type="protein sequence ID" value="KAG9440811.1"/>
    <property type="molecule type" value="Genomic_DNA"/>
</dbReference>
<feature type="compositionally biased region" description="Basic and acidic residues" evidence="1">
    <location>
        <begin position="1426"/>
        <end position="1435"/>
    </location>
</feature>
<feature type="region of interest" description="Disordered" evidence="1">
    <location>
        <begin position="1426"/>
        <end position="1446"/>
    </location>
</feature>
<gene>
    <name evidence="3" type="ORF">H6P81_020976</name>
</gene>
<evidence type="ECO:0000313" key="3">
    <source>
        <dbReference type="EMBL" id="KAG9440811.1"/>
    </source>
</evidence>
<protein>
    <recommendedName>
        <fullName evidence="2">Vacuolar protein sorting-associated protein 13 VPS13 adaptor binding domain-containing protein</fullName>
    </recommendedName>
</protein>
<sequence>MLFSNAIRSRVVSLLQPWLREGADVELELGLLHSYLSVKDLVFDVEAINQLIEGSQVLCFKHVKVRSLNIRMSPWSVPAFAAEVSGVDVALGVREPRHQRPLPRPGDVDGTNDRKMKELLALIDPEGCQLHGAIEKLLAAPPRSRSISMTNVILRLCQLQFHQVNLQIQWPESVTTLSCFLKLKTLSAGCSLVDPRCLLRGFIETIFVPLEESFLVVKGTDFEFGWEKENNVNLIASCKDLVASVKLRNLQLTECDVKAPQVDFTVPLSELSALTHAINILSHRQVMRGRSGRELWMVARRKISYLTHGQWSSWCYLLRLVFLWVRYIQVYESLLLFVGYCTKGKFGLSQDGRSSSTCKHQLSMVYELEKELPVEAVARARRISRYKAALHQSESAKHSQITGCWRILLLFLFLWKGVCYIVHLIKKILLLLMRQIQIWCCKADQPTDFSVLNFKGCPSKSTFRLNLNAISINFNLTNSHKYPVSRKLAPDVRFPHLDSVSFCFVLKALCLSYVEDFTSQTFSVACGDVKICCSSLSKGPILRNRSAVEMGQLFKGLGSGFDGYSKTFFWTEPAPHFDIPENDIDVAAFTNDACAILLKYYLGEMWLGWRNNAMNFDGNETHYLEHPFLLCEMRTFIVDPYIHVPEHGLSVCYLTLGRLNVDLDYMSLVSVLRLLSQILDTCRCNLNNKLKKGLSDTSVTNEEAAEWDGTDGHLVRRTKMALLRLIPERNIHVGLAIAGSTIRVSPLGGWPGRKEISFNHVTAQQLGNYSFQVEVSKIEAAIWPASKSILGALTGNKMLAKVASEYLLVGEPPVIDMPKVDLHETFSSKGIIALDANVRIDGINVSCEDMEERQAFQVIGLISATFKASTKREYFHSFQSMNTLSVTLIGNIERATFLLYMDELLAFFMELERVLLNVGDGNYEHDSDGEDLVDELAYNDMTKPAKEACILPLWILRNTKFAVNATLDLRSMDIIMVKSLKVCTMANSRIDGASVGTSEKFIISDDKFECSTHELPNYGVGYLQKPLYVMISYQDKALAAFVNMLGLDVVIFRNQNATAKCSHVSELGDLLHCPVNCLSEFCVSNLSFSISAALFGNALPPGANYASFSNDGLEIKSEGCSQKLRQGQSALDTSEPPDGQWIQINLELSETSLAGPSIKRDLMGAQQLNKLLLSLSIGRQFHKVHCDIQGGSVILEATALCTLVQCFIAYLQGVINLCSLTSFEQPTTSVETHAIRNVTLTNKQKFPEFLNLKISNLDLVIAKADGSGGLSGLSLQSDFLLNLESMNSKSKFICDLSRVTICSQFLSLRNCSDQVARDYRTPHFSSISNDSTSSQVSENVVADANEVSTTNNVDLQRYILKHGLFVIMAEKMEPGSEVGCFFSDNDWSGGGSLSGFDISITLSEIQMVLDLIAALSEVSSYKTSQDLKLEQKQRSTDQPQDGDARNIIPDGAVVAIKDLQQHMYFAVEAVESKYHLVGVVHYSLVGERALFQVRYHNQRRWRSRALWFSLVSLYAKNDKGEPLRLNFSPGSAFVDISSTDDKAWACWLASSFRPTGYMGDENAVFDYRSSTRLFSLVNQKSNYAVAFVDGVPEFVRKPGNPFKMKVFDEFPLSEVVRKYVPKNGTGETFKTDLSANRSEKAEVSMFSRNFPYMVITFDKVTLTVYDEVSVNDEAFPLLQGCISNFESKLQVSSSKVTYISTFTAALYYFDARRGFWREIVSPVEACVFYRHKFVLQYSDDVRSRQSASFFFTMKQVDISLPELSLDILLFIVGKLDLAGPYAVKSSNIFANGCKVENRLGITVLCSVNDKKDFIVAGRHSASVFLRHALLPSQPQEKTSLLSFQISEQGSFSTSPIQVSLINAQVFAWRTRVISLKDSRTFPGPVVVVDISGKEEEGVSVVVSPMVRIHNQSGFPMEVRLCRPQEARAESASALLENGDTIDDSMAVFDALGLSGGSKKAIMSLSLGNFLLSFRPELPECSAESEGPVSVDWSEDLKGGKAIHVSGIFDKLNFRLKRAFGMAKVKSSFSTTHCSISIEGHTVSKLHFLIQTLSRDVPLKHPRILEDSSDKTLKPAALHEQKEIFLLPTVQITNLLQTDILVVLTETHPGSFSDSAKGLDLIGKKAEITCGSSAYLYANPTLIYFTVTLKELNSSCRPVHSGDCVKKLNKQKSDVRHLDVELEFSGGKYSAFLRLSRGDKGILEAVVYTSYMLHNQTDLPLLCFASKQKLLSWSEVEKYGSNIPPEFGSLLPSNSVKSWFHKSSRVYLKWMEEKASQTFVDLDILSGFTELGLEMQRGAGVMQIAKLGVSVKSYSPGIVVPSQIVSMVPRYIIFNETADDILFRQSCFEGDADAATTIRSHLGVALQMRLHADKRREISFLDSVLKKHRIIGEESLIFVHFGLKESGWSWSGPVCVTSLGRFYIKFKKQPASVGGQSNVETASEDKLVRYAAVHTAEEGSSIVLRFNMPPNMILPYRIENSLSEMSVVYYQKDSMNTEILRPGTSTEYVWDDLCLPHKLVVQLSDTHLSREINIDKMCPWKPFFKLRHTKGLAVSLPFEKKSRAKRRSDEAREVEMLKVWYQVYADGLTRVLQICGSPDNDMEVSEVQLTTKVQIRVPSLSIHLLEEAKLDVEGPEEMVYSPLIAARFGNVNLDSIFTGRNKFNQIKVQSLIVDEKWQGAPFAALIRRHQLDYDDMNEHILRIVFNLDPTKSKVKQVTYASIVLQPINLNVDEESLMRLVAFWRTSLADSSGPSTQFYFKHFEIHPIKIVATFLPGNPNSSYSSAQETLRTLLHSVIKIPTVKNKVVELNGVLLTHALVTARELLIKCAQHYSWYSMRAIYILKGSTLLPPAFASIFDDTASSSLDVFFDPSSGLVSLPGLTLGMFKFISKCIDTKGFSGTKRYFGDLGKTMRTAGSNVLFAAITEISDSVLRGAETSGLNGMVHGFHQGILKLAMEPSLLGTAVMEGGPDRKINLDHSPGADELYIEGYLQAMLDTIYKQDYLRVRVIDDQVILKNLPPNSSVIDEIMEHVKSFLVSKNLLKGEANTNAIRPLRHLRGETEWKIGPTLITLCEHLFVSFTIRFLRKQAGALVARIEWKKNGKDEGTTDDMVPASSARWKFSKNWGISKFILSGVVAYLDGRLCRHIPNALARRIVSGFLLSFLEKDDSE</sequence>
<comment type="caution">
    <text evidence="3">The sequence shown here is derived from an EMBL/GenBank/DDBJ whole genome shotgun (WGS) entry which is preliminary data.</text>
</comment>
<dbReference type="GO" id="GO:0045053">
    <property type="term" value="P:protein retention in Golgi apparatus"/>
    <property type="evidence" value="ECO:0007669"/>
    <property type="project" value="TreeGrafter"/>
</dbReference>
<dbReference type="PANTHER" id="PTHR16166:SF130">
    <property type="entry name" value="PROTEIN SORTING-ASSOCIATED PROTEIN, PUTATIVE (DUF1162)-RELATED"/>
    <property type="match status" value="1"/>
</dbReference>
<dbReference type="PANTHER" id="PTHR16166">
    <property type="entry name" value="VACUOLAR PROTEIN SORTING-ASSOCIATED PROTEIN VPS13"/>
    <property type="match status" value="1"/>
</dbReference>
<evidence type="ECO:0000256" key="1">
    <source>
        <dbReference type="SAM" id="MobiDB-lite"/>
    </source>
</evidence>
<dbReference type="GO" id="GO:0006623">
    <property type="term" value="P:protein targeting to vacuole"/>
    <property type="evidence" value="ECO:0007669"/>
    <property type="project" value="TreeGrafter"/>
</dbReference>
<name>A0AAV7DX51_ARIFI</name>
<keyword evidence="4" id="KW-1185">Reference proteome</keyword>
<accession>A0AAV7DX51</accession>
<evidence type="ECO:0000313" key="4">
    <source>
        <dbReference type="Proteomes" id="UP000825729"/>
    </source>
</evidence>
<dbReference type="Proteomes" id="UP000825729">
    <property type="component" value="Unassembled WGS sequence"/>
</dbReference>